<evidence type="ECO:0000313" key="1">
    <source>
        <dbReference type="EMBL" id="MFC7440689.1"/>
    </source>
</evidence>
<dbReference type="EMBL" id="JBHTBW010000015">
    <property type="protein sequence ID" value="MFC7440689.1"/>
    <property type="molecule type" value="Genomic_DNA"/>
</dbReference>
<comment type="caution">
    <text evidence="1">The sequence shown here is derived from an EMBL/GenBank/DDBJ whole genome shotgun (WGS) entry which is preliminary data.</text>
</comment>
<dbReference type="Proteomes" id="UP001596500">
    <property type="component" value="Unassembled WGS sequence"/>
</dbReference>
<sequence>MNVIQNWASVSEGEALVFSGHVEAGKTIKFWIPGVAPSINYVFEVTVEREGGGSITKTLTQTANTVTFTNMIAGDYHFYIHSKNSSTIFTMYQITYNY</sequence>
<accession>A0ABW2RI56</accession>
<evidence type="ECO:0000313" key="2">
    <source>
        <dbReference type="Proteomes" id="UP001596500"/>
    </source>
</evidence>
<reference evidence="2" key="1">
    <citation type="journal article" date="2019" name="Int. J. Syst. Evol. Microbiol.">
        <title>The Global Catalogue of Microorganisms (GCM) 10K type strain sequencing project: providing services to taxonomists for standard genome sequencing and annotation.</title>
        <authorList>
            <consortium name="The Broad Institute Genomics Platform"/>
            <consortium name="The Broad Institute Genome Sequencing Center for Infectious Disease"/>
            <person name="Wu L."/>
            <person name="Ma J."/>
        </authorList>
    </citation>
    <scope>NUCLEOTIDE SEQUENCE [LARGE SCALE GENOMIC DNA]</scope>
    <source>
        <strain evidence="2">CGMCC 1.12942</strain>
    </source>
</reference>
<name>A0ABW2RI56_9BACL</name>
<keyword evidence="2" id="KW-1185">Reference proteome</keyword>
<proteinExistence type="predicted"/>
<gene>
    <name evidence="1" type="ORF">ACFQNG_05950</name>
</gene>
<organism evidence="1 2">
    <name type="scientific">Laceyella putida</name>
    <dbReference type="NCBI Taxonomy" id="110101"/>
    <lineage>
        <taxon>Bacteria</taxon>
        <taxon>Bacillati</taxon>
        <taxon>Bacillota</taxon>
        <taxon>Bacilli</taxon>
        <taxon>Bacillales</taxon>
        <taxon>Thermoactinomycetaceae</taxon>
        <taxon>Laceyella</taxon>
    </lineage>
</organism>
<protein>
    <submittedName>
        <fullName evidence="1">Uncharacterized protein</fullName>
    </submittedName>
</protein>
<dbReference type="RefSeq" id="WP_379863966.1">
    <property type="nucleotide sequence ID" value="NZ_JBHTBW010000015.1"/>
</dbReference>